<dbReference type="EC" id="5.6.2.3" evidence="3"/>
<dbReference type="OrthoDB" id="9803432at2"/>
<organism evidence="5 6">
    <name type="scientific">Herbinix luporum</name>
    <dbReference type="NCBI Taxonomy" id="1679721"/>
    <lineage>
        <taxon>Bacteria</taxon>
        <taxon>Bacillati</taxon>
        <taxon>Bacillota</taxon>
        <taxon>Clostridia</taxon>
        <taxon>Lachnospirales</taxon>
        <taxon>Lachnospiraceae</taxon>
        <taxon>Herbinix</taxon>
    </lineage>
</organism>
<dbReference type="HAMAP" id="MF_01488">
    <property type="entry name" value="RecD2"/>
    <property type="match status" value="1"/>
</dbReference>
<dbReference type="InterPro" id="IPR027785">
    <property type="entry name" value="UvrD-like_helicase_C"/>
</dbReference>
<evidence type="ECO:0000313" key="6">
    <source>
        <dbReference type="Proteomes" id="UP000196053"/>
    </source>
</evidence>
<dbReference type="SUPFAM" id="SSF47781">
    <property type="entry name" value="RuvA domain 2-like"/>
    <property type="match status" value="1"/>
</dbReference>
<dbReference type="SMART" id="SM00382">
    <property type="entry name" value="AAA"/>
    <property type="match status" value="1"/>
</dbReference>
<dbReference type="RefSeq" id="WP_058258941.1">
    <property type="nucleotide sequence ID" value="NZ_LN879430.1"/>
</dbReference>
<name>A0A0K8J8Y0_9FIRM</name>
<keyword evidence="6" id="KW-1185">Reference proteome</keyword>
<dbReference type="Pfam" id="PF18335">
    <property type="entry name" value="SH3_13"/>
    <property type="match status" value="1"/>
</dbReference>
<dbReference type="GO" id="GO:0006310">
    <property type="term" value="P:DNA recombination"/>
    <property type="evidence" value="ECO:0007669"/>
    <property type="project" value="InterPro"/>
</dbReference>
<dbReference type="InterPro" id="IPR027417">
    <property type="entry name" value="P-loop_NTPase"/>
</dbReference>
<keyword evidence="3" id="KW-0378">Hydrolase</keyword>
<dbReference type="KEGG" id="hsd:SD1D_2198"/>
<reference evidence="6" key="1">
    <citation type="submission" date="2015-09" db="EMBL/GenBank/DDBJ databases">
        <authorList>
            <person name="Wibberg D."/>
        </authorList>
    </citation>
    <scope>NUCLEOTIDE SEQUENCE [LARGE SCALE GENOMIC DNA]</scope>
    <source>
        <strain evidence="6">SD1D</strain>
    </source>
</reference>
<dbReference type="GO" id="GO:0043139">
    <property type="term" value="F:5'-3' DNA helicase activity"/>
    <property type="evidence" value="ECO:0007669"/>
    <property type="project" value="UniProtKB-UniRule"/>
</dbReference>
<evidence type="ECO:0000256" key="1">
    <source>
        <dbReference type="ARBA" id="ARBA00022741"/>
    </source>
</evidence>
<gene>
    <name evidence="3" type="primary">recD2</name>
    <name evidence="5" type="ORF">SD1D_2198</name>
</gene>
<dbReference type="InterPro" id="IPR055446">
    <property type="entry name" value="RecD2_N_OB"/>
</dbReference>
<dbReference type="Pfam" id="PF14490">
    <property type="entry name" value="HHH_RecD2"/>
    <property type="match status" value="1"/>
</dbReference>
<dbReference type="NCBIfam" id="TIGR01448">
    <property type="entry name" value="recD_rel"/>
    <property type="match status" value="1"/>
</dbReference>
<dbReference type="PANTHER" id="PTHR43788">
    <property type="entry name" value="DNA2/NAM7 HELICASE FAMILY MEMBER"/>
    <property type="match status" value="1"/>
</dbReference>
<dbReference type="Pfam" id="PF14520">
    <property type="entry name" value="HHH_5"/>
    <property type="match status" value="1"/>
</dbReference>
<accession>A0A0K8J8Y0</accession>
<dbReference type="GO" id="GO:0016887">
    <property type="term" value="F:ATP hydrolysis activity"/>
    <property type="evidence" value="ECO:0007669"/>
    <property type="project" value="RHEA"/>
</dbReference>
<dbReference type="GO" id="GO:0003677">
    <property type="term" value="F:DNA binding"/>
    <property type="evidence" value="ECO:0007669"/>
    <property type="project" value="UniProtKB-UniRule"/>
</dbReference>
<keyword evidence="2 3" id="KW-0067">ATP-binding</keyword>
<dbReference type="PANTHER" id="PTHR43788:SF6">
    <property type="entry name" value="DNA HELICASE B"/>
    <property type="match status" value="1"/>
</dbReference>
<keyword evidence="3" id="KW-0238">DNA-binding</keyword>
<dbReference type="InterPro" id="IPR006345">
    <property type="entry name" value="RecD2"/>
</dbReference>
<dbReference type="Gene3D" id="1.10.150.20">
    <property type="entry name" value="5' to 3' exonuclease, C-terminal subdomain"/>
    <property type="match status" value="1"/>
</dbReference>
<dbReference type="Pfam" id="PF23139">
    <property type="entry name" value="OB_YrrC"/>
    <property type="match status" value="1"/>
</dbReference>
<dbReference type="AlphaFoldDB" id="A0A0K8J8Y0"/>
<dbReference type="InterPro" id="IPR003593">
    <property type="entry name" value="AAA+_ATPase"/>
</dbReference>
<proteinExistence type="inferred from homology"/>
<dbReference type="InterPro" id="IPR010994">
    <property type="entry name" value="RuvA_2-like"/>
</dbReference>
<dbReference type="Pfam" id="PF13538">
    <property type="entry name" value="UvrD_C_2"/>
    <property type="match status" value="1"/>
</dbReference>
<dbReference type="InterPro" id="IPR050534">
    <property type="entry name" value="Coronavir_polyprotein_1ab"/>
</dbReference>
<dbReference type="Gene3D" id="3.40.50.300">
    <property type="entry name" value="P-loop containing nucleotide triphosphate hydrolases"/>
    <property type="match status" value="2"/>
</dbReference>
<dbReference type="GO" id="GO:0005524">
    <property type="term" value="F:ATP binding"/>
    <property type="evidence" value="ECO:0007669"/>
    <property type="project" value="UniProtKB-UniRule"/>
</dbReference>
<dbReference type="CDD" id="cd18809">
    <property type="entry name" value="SF1_C_RecD"/>
    <property type="match status" value="1"/>
</dbReference>
<keyword evidence="3" id="KW-0347">Helicase</keyword>
<dbReference type="GO" id="GO:0009338">
    <property type="term" value="C:exodeoxyribonuclease V complex"/>
    <property type="evidence" value="ECO:0007669"/>
    <property type="project" value="TreeGrafter"/>
</dbReference>
<feature type="binding site" evidence="3">
    <location>
        <begin position="343"/>
        <end position="347"/>
    </location>
    <ligand>
        <name>ATP</name>
        <dbReference type="ChEBI" id="CHEBI:30616"/>
    </ligand>
</feature>
<dbReference type="Gene3D" id="2.30.30.940">
    <property type="match status" value="1"/>
</dbReference>
<dbReference type="Pfam" id="PF13245">
    <property type="entry name" value="AAA_19"/>
    <property type="match status" value="1"/>
</dbReference>
<evidence type="ECO:0000313" key="5">
    <source>
        <dbReference type="EMBL" id="CUH93713.1"/>
    </source>
</evidence>
<dbReference type="SUPFAM" id="SSF52540">
    <property type="entry name" value="P-loop containing nucleoside triphosphate hydrolases"/>
    <property type="match status" value="1"/>
</dbReference>
<dbReference type="Proteomes" id="UP000196053">
    <property type="component" value="Chromosome I"/>
</dbReference>
<protein>
    <recommendedName>
        <fullName evidence="3">ATP-dependent RecD2 DNA helicase</fullName>
        <ecNumber evidence="3">5.6.2.3</ecNumber>
    </recommendedName>
    <alternativeName>
        <fullName evidence="3">DNA 5'-3' helicase subunit RecD2</fullName>
    </alternativeName>
</protein>
<sequence>MSEIVEGFVEKIVFRNEDNGYTILSLMYDETEITCVGYLTMIDEGEYIQGSGSYIHHPVYGEQFLMESCEIKEPEDAYSMELYLGSGAIKGIGKTLAARIVKKFGDSTFRIIVEDPERLAEVKGISRRMAMEIYRQFEDKRDMRSAMMFLQKYNITGNLAAKIFQEYGQRMYDIIRENPYRLAEDISGIGFKTADDIARKVGIEPSSDYRIKAAILYLLIQANGEGHVYLPENELIERAKNLLMVDEEAIRRQISALNIKKKIVVTDNNEESIIYASVFYYMELNVARMLHDLNIKYDYNLEILKARLNHIENETGTTLDEQQKMAVKEAVCNGLLIITGGPGTGKTTTINGIIKVFEAEGLDILLAAPTGRAAKRMSDTTGYEAKTIHRMLELSKLTQGDQSSFTFERNESNPLETDVLIIDEMSMVDLSLMHALLKAVSVGTRLILVGDVNQLPSVGPGNVLKDIINSHCFNVVMLTKIFRQAADSDIIVNAHKINAGEQICLDNKSKDFFLLKRDNSDVITAVMINLIKNKLPKYVQATSFDIQVLTPMRKGELGVEKLNKALQAALNPPSHDKKEKEYHNGIFREGDKVMQVKNNYQLGWEIKSSYGLSIQTGTGVFNGDAGIIKEINLFSEQLTVEFDDNRLVNYSFSQLDELELAYAVTIHKSQGSEYPAVVLPILDGPRLLFNRNLLYTAVTRAKSCVVIVGSDKMVKFMIDNKNEQSRYSRLCDQIKEILY</sequence>
<dbReference type="CDD" id="cd17933">
    <property type="entry name" value="DEXSc_RecD-like"/>
    <property type="match status" value="1"/>
</dbReference>
<dbReference type="GO" id="GO:0017116">
    <property type="term" value="F:single-stranded DNA helicase activity"/>
    <property type="evidence" value="ECO:0007669"/>
    <property type="project" value="TreeGrafter"/>
</dbReference>
<dbReference type="EMBL" id="LN879430">
    <property type="protein sequence ID" value="CUH93713.1"/>
    <property type="molecule type" value="Genomic_DNA"/>
</dbReference>
<comment type="similarity">
    <text evidence="3">Belongs to the RecD family. RecD2 subfamily.</text>
</comment>
<evidence type="ECO:0000256" key="3">
    <source>
        <dbReference type="HAMAP-Rule" id="MF_01488"/>
    </source>
</evidence>
<dbReference type="Gene3D" id="1.10.10.2220">
    <property type="match status" value="1"/>
</dbReference>
<dbReference type="InterPro" id="IPR041451">
    <property type="entry name" value="RecD2_SH13"/>
</dbReference>
<keyword evidence="1 3" id="KW-0547">Nucleotide-binding</keyword>
<evidence type="ECO:0000259" key="4">
    <source>
        <dbReference type="SMART" id="SM00382"/>
    </source>
</evidence>
<comment type="catalytic activity">
    <reaction evidence="3">
        <text>ATP + H2O = ADP + phosphate + H(+)</text>
        <dbReference type="Rhea" id="RHEA:13065"/>
        <dbReference type="ChEBI" id="CHEBI:15377"/>
        <dbReference type="ChEBI" id="CHEBI:15378"/>
        <dbReference type="ChEBI" id="CHEBI:30616"/>
        <dbReference type="ChEBI" id="CHEBI:43474"/>
        <dbReference type="ChEBI" id="CHEBI:456216"/>
        <dbReference type="EC" id="5.6.2.3"/>
    </reaction>
</comment>
<dbReference type="InterPro" id="IPR029493">
    <property type="entry name" value="RecD2-like_HHH"/>
</dbReference>
<evidence type="ECO:0000256" key="2">
    <source>
        <dbReference type="ARBA" id="ARBA00022840"/>
    </source>
</evidence>
<keyword evidence="3" id="KW-0413">Isomerase</keyword>
<comment type="function">
    <text evidence="3">DNA-dependent ATPase and ATP-dependent 5'-3' DNA helicase. Has no activity on blunt DNA or DNA with 3'-overhangs, requires at least 10 bases of 5'-ssDNA for helicase activity.</text>
</comment>
<feature type="domain" description="AAA+ ATPase" evidence="4">
    <location>
        <begin position="332"/>
        <end position="483"/>
    </location>
</feature>